<sequence>MILFLWFPNAKLVDENNKVFYVKRTLPFYDALTVANVVILSINLIALFIRRGLGQGFYRFFKGTFQGMRYYNEEKWNKKTVRRSELEMKQYYEKLREQKNKQPEIKDKYTAPVWKTTASVFLTLVLVACISEIILIPFIIN</sequence>
<dbReference type="RefSeq" id="WP_205498506.1">
    <property type="nucleotide sequence ID" value="NZ_CP148066.1"/>
</dbReference>
<gene>
    <name evidence="2" type="ORF">WG616_01750</name>
</gene>
<accession>A0ABZ2RLZ6</accession>
<evidence type="ECO:0008006" key="4">
    <source>
        <dbReference type="Google" id="ProtNLM"/>
    </source>
</evidence>
<keyword evidence="1" id="KW-1133">Transmembrane helix</keyword>
<keyword evidence="1" id="KW-0472">Membrane</keyword>
<feature type="transmembrane region" description="Helical" evidence="1">
    <location>
        <begin position="28"/>
        <end position="49"/>
    </location>
</feature>
<dbReference type="Proteomes" id="UP001460679">
    <property type="component" value="Chromosome"/>
</dbReference>
<evidence type="ECO:0000313" key="3">
    <source>
        <dbReference type="Proteomes" id="UP001460679"/>
    </source>
</evidence>
<reference evidence="2" key="1">
    <citation type="submission" date="2024-03" db="EMBL/GenBank/DDBJ databases">
        <title>Complete genome sequence of Mycoplasma gypis type strain B1/T1.</title>
        <authorList>
            <person name="Spergser J."/>
        </authorList>
    </citation>
    <scope>NUCLEOTIDE SEQUENCE [LARGE SCALE GENOMIC DNA]</scope>
    <source>
        <strain evidence="2">B1/T1</strain>
    </source>
</reference>
<keyword evidence="1" id="KW-0812">Transmembrane</keyword>
<name>A0ABZ2RLZ6_9BACT</name>
<organism evidence="2 3">
    <name type="scientific">[Mycoplasma] gypis</name>
    <dbReference type="NCBI Taxonomy" id="92404"/>
    <lineage>
        <taxon>Bacteria</taxon>
        <taxon>Bacillati</taxon>
        <taxon>Mycoplasmatota</taxon>
        <taxon>Mycoplasmoidales</taxon>
        <taxon>Metamycoplasmataceae</taxon>
        <taxon>Metamycoplasma</taxon>
    </lineage>
</organism>
<evidence type="ECO:0000313" key="2">
    <source>
        <dbReference type="EMBL" id="WXL28080.1"/>
    </source>
</evidence>
<feature type="transmembrane region" description="Helical" evidence="1">
    <location>
        <begin position="118"/>
        <end position="140"/>
    </location>
</feature>
<keyword evidence="3" id="KW-1185">Reference proteome</keyword>
<dbReference type="EMBL" id="CP148066">
    <property type="protein sequence ID" value="WXL28080.1"/>
    <property type="molecule type" value="Genomic_DNA"/>
</dbReference>
<proteinExistence type="predicted"/>
<evidence type="ECO:0000256" key="1">
    <source>
        <dbReference type="SAM" id="Phobius"/>
    </source>
</evidence>
<protein>
    <recommendedName>
        <fullName evidence="4">DUF3899 domain-containing protein</fullName>
    </recommendedName>
</protein>